<proteinExistence type="predicted"/>
<dbReference type="PANTHER" id="PTHR33889">
    <property type="entry name" value="OS04G0681850 PROTEIN"/>
    <property type="match status" value="1"/>
</dbReference>
<dbReference type="PANTHER" id="PTHR33889:SF1">
    <property type="entry name" value="OS03G0834800 PROTEIN"/>
    <property type="match status" value="1"/>
</dbReference>
<protein>
    <recommendedName>
        <fullName evidence="1">DUF7769 domain-containing protein</fullName>
    </recommendedName>
</protein>
<evidence type="ECO:0000313" key="3">
    <source>
        <dbReference type="Proteomes" id="UP000479710"/>
    </source>
</evidence>
<sequence length="123" mass="14338">MANPFDLNVRLEEDDDDNLPLDFNEPILENHTRYGFDLNLPLEEFGAVDFDYLQNLPEHAVEAPVEEQVEEPNRRKEMSEELRKQVYQALLARSKNGKLGKKDTTIVADQFGLHIRSVQRVWN</sequence>
<evidence type="ECO:0000313" key="2">
    <source>
        <dbReference type="EMBL" id="KAF0918776.1"/>
    </source>
</evidence>
<evidence type="ECO:0000259" key="1">
    <source>
        <dbReference type="Pfam" id="PF24964"/>
    </source>
</evidence>
<accession>A0A6G1E2I9</accession>
<name>A0A6G1E2I9_9ORYZ</name>
<keyword evidence="3" id="KW-1185">Reference proteome</keyword>
<dbReference type="EMBL" id="SPHZ02000005">
    <property type="protein sequence ID" value="KAF0918776.1"/>
    <property type="molecule type" value="Genomic_DNA"/>
</dbReference>
<dbReference type="Pfam" id="PF24964">
    <property type="entry name" value="DUF7769"/>
    <property type="match status" value="1"/>
</dbReference>
<feature type="domain" description="DUF7769" evidence="1">
    <location>
        <begin position="78"/>
        <end position="123"/>
    </location>
</feature>
<reference evidence="2 3" key="1">
    <citation type="submission" date="2019-11" db="EMBL/GenBank/DDBJ databases">
        <title>Whole genome sequence of Oryza granulata.</title>
        <authorList>
            <person name="Li W."/>
        </authorList>
    </citation>
    <scope>NUCLEOTIDE SEQUENCE [LARGE SCALE GENOMIC DNA]</scope>
    <source>
        <strain evidence="3">cv. Menghai</strain>
        <tissue evidence="2">Leaf</tissue>
    </source>
</reference>
<comment type="caution">
    <text evidence="2">The sequence shown here is derived from an EMBL/GenBank/DDBJ whole genome shotgun (WGS) entry which is preliminary data.</text>
</comment>
<dbReference type="OrthoDB" id="1739492at2759"/>
<gene>
    <name evidence="2" type="ORF">E2562_026157</name>
</gene>
<dbReference type="InterPro" id="IPR056671">
    <property type="entry name" value="DUF7769"/>
</dbReference>
<organism evidence="2 3">
    <name type="scientific">Oryza meyeriana var. granulata</name>
    <dbReference type="NCBI Taxonomy" id="110450"/>
    <lineage>
        <taxon>Eukaryota</taxon>
        <taxon>Viridiplantae</taxon>
        <taxon>Streptophyta</taxon>
        <taxon>Embryophyta</taxon>
        <taxon>Tracheophyta</taxon>
        <taxon>Spermatophyta</taxon>
        <taxon>Magnoliopsida</taxon>
        <taxon>Liliopsida</taxon>
        <taxon>Poales</taxon>
        <taxon>Poaceae</taxon>
        <taxon>BOP clade</taxon>
        <taxon>Oryzoideae</taxon>
        <taxon>Oryzeae</taxon>
        <taxon>Oryzinae</taxon>
        <taxon>Oryza</taxon>
        <taxon>Oryza meyeriana</taxon>
    </lineage>
</organism>
<dbReference type="AlphaFoldDB" id="A0A6G1E2I9"/>
<dbReference type="Proteomes" id="UP000479710">
    <property type="component" value="Unassembled WGS sequence"/>
</dbReference>